<dbReference type="AlphaFoldDB" id="A0A645EZY4"/>
<reference evidence="1" key="1">
    <citation type="submission" date="2019-08" db="EMBL/GenBank/DDBJ databases">
        <authorList>
            <person name="Kucharzyk K."/>
            <person name="Murdoch R.W."/>
            <person name="Higgins S."/>
            <person name="Loffler F."/>
        </authorList>
    </citation>
    <scope>NUCLEOTIDE SEQUENCE</scope>
</reference>
<dbReference type="EMBL" id="VSSQ01053608">
    <property type="protein sequence ID" value="MPN07615.1"/>
    <property type="molecule type" value="Genomic_DNA"/>
</dbReference>
<comment type="caution">
    <text evidence="1">The sequence shown here is derived from an EMBL/GenBank/DDBJ whole genome shotgun (WGS) entry which is preliminary data.</text>
</comment>
<gene>
    <name evidence="1" type="ORF">SDC9_154886</name>
</gene>
<evidence type="ECO:0000313" key="1">
    <source>
        <dbReference type="EMBL" id="MPN07615.1"/>
    </source>
</evidence>
<organism evidence="1">
    <name type="scientific">bioreactor metagenome</name>
    <dbReference type="NCBI Taxonomy" id="1076179"/>
    <lineage>
        <taxon>unclassified sequences</taxon>
        <taxon>metagenomes</taxon>
        <taxon>ecological metagenomes</taxon>
    </lineage>
</organism>
<sequence>MASLPVAVRFVAGALLPQGSPLFLAGEAPAAEFALVIQTHLLRALAVGLLAMAARYFLSREDAAIPLVLALAGCAVSRLLPFSLAPEIWMDAFPLSILAGVGVAKAAR</sequence>
<accession>A0A645EZY4</accession>
<proteinExistence type="predicted"/>
<name>A0A645EZY4_9ZZZZ</name>
<protein>
    <submittedName>
        <fullName evidence="1">Uncharacterized protein</fullName>
    </submittedName>
</protein>